<dbReference type="PANTHER" id="PTHR31109">
    <property type="entry name" value="PROTEIN FAM207A"/>
    <property type="match status" value="1"/>
</dbReference>
<feature type="region of interest" description="Disordered" evidence="4">
    <location>
        <begin position="198"/>
        <end position="243"/>
    </location>
</feature>
<evidence type="ECO:0008006" key="7">
    <source>
        <dbReference type="Google" id="ProtNLM"/>
    </source>
</evidence>
<keyword evidence="3" id="KW-0539">Nucleus</keyword>
<accession>J3NCG2</accession>
<comment type="subcellular location">
    <subcellularLocation>
        <location evidence="1">Nucleus</location>
        <location evidence="1">Nucleolus</location>
    </subcellularLocation>
</comment>
<proteinExistence type="inferred from homology"/>
<feature type="compositionally biased region" description="Basic residues" evidence="4">
    <location>
        <begin position="221"/>
        <end position="230"/>
    </location>
</feature>
<organism evidence="5">
    <name type="scientific">Oryza brachyantha</name>
    <name type="common">malo sina</name>
    <dbReference type="NCBI Taxonomy" id="4533"/>
    <lineage>
        <taxon>Eukaryota</taxon>
        <taxon>Viridiplantae</taxon>
        <taxon>Streptophyta</taxon>
        <taxon>Embryophyta</taxon>
        <taxon>Tracheophyta</taxon>
        <taxon>Spermatophyta</taxon>
        <taxon>Magnoliopsida</taxon>
        <taxon>Liliopsida</taxon>
        <taxon>Poales</taxon>
        <taxon>Poaceae</taxon>
        <taxon>BOP clade</taxon>
        <taxon>Oryzoideae</taxon>
        <taxon>Oryzeae</taxon>
        <taxon>Oryzinae</taxon>
        <taxon>Oryza</taxon>
    </lineage>
</organism>
<dbReference type="eggNOG" id="ENOG502S1ZI">
    <property type="taxonomic scope" value="Eukaryota"/>
</dbReference>
<dbReference type="Proteomes" id="UP000006038">
    <property type="component" value="Chromosome 12"/>
</dbReference>
<sequence length="243" mass="26835">MGAMWRTLGSGLDLEWIEKNGTYRVGLDGAPQQRWLPVDAAVAHGGSDGSRVDADDDGGDRIEGRTVDARVMGGGKGLRGGDNARTGSSKKHELKSKQKLEKKLSFYTKVKDTVTSLNAKKTISKKTKQRNHKKKLKAYDLSSLSEFLPETDASKQQSEAKLNCKSKQALVQREAAQLKAVLTNPQFQLNPFAAIHQHLLSTQPHSARKESDSDKHEKNPKDKKRKKNNNKKNASSTSEAMDI</sequence>
<evidence type="ECO:0000256" key="3">
    <source>
        <dbReference type="ARBA" id="ARBA00023242"/>
    </source>
</evidence>
<comment type="similarity">
    <text evidence="2">Belongs to the SLX9 family.</text>
</comment>
<dbReference type="Gramene" id="OB12G16700.1">
    <property type="protein sequence ID" value="OB12G16700.1"/>
    <property type="gene ID" value="OB12G16700"/>
</dbReference>
<dbReference type="STRING" id="4533.J3NCG2"/>
<evidence type="ECO:0000256" key="2">
    <source>
        <dbReference type="ARBA" id="ARBA00011022"/>
    </source>
</evidence>
<name>J3NCG2_ORYBR</name>
<dbReference type="EnsemblPlants" id="OB12G16700.1">
    <property type="protein sequence ID" value="OB12G16700.1"/>
    <property type="gene ID" value="OB12G16700"/>
</dbReference>
<evidence type="ECO:0000313" key="5">
    <source>
        <dbReference type="EnsemblPlants" id="OB12G16700.1"/>
    </source>
</evidence>
<dbReference type="GO" id="GO:0030686">
    <property type="term" value="C:90S preribosome"/>
    <property type="evidence" value="ECO:0007669"/>
    <property type="project" value="InterPro"/>
</dbReference>
<evidence type="ECO:0000256" key="4">
    <source>
        <dbReference type="SAM" id="MobiDB-lite"/>
    </source>
</evidence>
<dbReference type="HOGENOM" id="CLU_1144073_0_0_1"/>
<reference evidence="5" key="2">
    <citation type="submission" date="2013-04" db="UniProtKB">
        <authorList>
            <consortium name="EnsemblPlants"/>
        </authorList>
    </citation>
    <scope>IDENTIFICATION</scope>
</reference>
<keyword evidence="6" id="KW-1185">Reference proteome</keyword>
<evidence type="ECO:0000313" key="6">
    <source>
        <dbReference type="Proteomes" id="UP000006038"/>
    </source>
</evidence>
<dbReference type="GO" id="GO:0005730">
    <property type="term" value="C:nucleolus"/>
    <property type="evidence" value="ECO:0007669"/>
    <property type="project" value="UniProtKB-SubCell"/>
</dbReference>
<dbReference type="OMA" id="PELKMNC"/>
<feature type="compositionally biased region" description="Polar residues" evidence="4">
    <location>
        <begin position="234"/>
        <end position="243"/>
    </location>
</feature>
<protein>
    <recommendedName>
        <fullName evidence="7">Ribosome biogenesis protein slx9-like</fullName>
    </recommendedName>
</protein>
<dbReference type="GO" id="GO:0030688">
    <property type="term" value="C:preribosome, small subunit precursor"/>
    <property type="evidence" value="ECO:0007669"/>
    <property type="project" value="InterPro"/>
</dbReference>
<feature type="region of interest" description="Disordered" evidence="4">
    <location>
        <begin position="71"/>
        <end position="95"/>
    </location>
</feature>
<feature type="compositionally biased region" description="Basic and acidic residues" evidence="4">
    <location>
        <begin position="207"/>
        <end position="220"/>
    </location>
</feature>
<reference evidence="5" key="1">
    <citation type="journal article" date="2013" name="Nat. Commun.">
        <title>Whole-genome sequencing of Oryza brachyantha reveals mechanisms underlying Oryza genome evolution.</title>
        <authorList>
            <person name="Chen J."/>
            <person name="Huang Q."/>
            <person name="Gao D."/>
            <person name="Wang J."/>
            <person name="Lang Y."/>
            <person name="Liu T."/>
            <person name="Li B."/>
            <person name="Bai Z."/>
            <person name="Luis Goicoechea J."/>
            <person name="Liang C."/>
            <person name="Chen C."/>
            <person name="Zhang W."/>
            <person name="Sun S."/>
            <person name="Liao Y."/>
            <person name="Zhang X."/>
            <person name="Yang L."/>
            <person name="Song C."/>
            <person name="Wang M."/>
            <person name="Shi J."/>
            <person name="Liu G."/>
            <person name="Liu J."/>
            <person name="Zhou H."/>
            <person name="Zhou W."/>
            <person name="Yu Q."/>
            <person name="An N."/>
            <person name="Chen Y."/>
            <person name="Cai Q."/>
            <person name="Wang B."/>
            <person name="Liu B."/>
            <person name="Min J."/>
            <person name="Huang Y."/>
            <person name="Wu H."/>
            <person name="Li Z."/>
            <person name="Zhang Y."/>
            <person name="Yin Y."/>
            <person name="Song W."/>
            <person name="Jiang J."/>
            <person name="Jackson S.A."/>
            <person name="Wing R.A."/>
            <person name="Wang J."/>
            <person name="Chen M."/>
        </authorList>
    </citation>
    <scope>NUCLEOTIDE SEQUENCE [LARGE SCALE GENOMIC DNA]</scope>
    <source>
        <strain evidence="5">cv. IRGC 101232</strain>
    </source>
</reference>
<dbReference type="GO" id="GO:0000462">
    <property type="term" value="P:maturation of SSU-rRNA from tricistronic rRNA transcript (SSU-rRNA, 5.8S rRNA, LSU-rRNA)"/>
    <property type="evidence" value="ECO:0007669"/>
    <property type="project" value="InterPro"/>
</dbReference>
<evidence type="ECO:0000256" key="1">
    <source>
        <dbReference type="ARBA" id="ARBA00004604"/>
    </source>
</evidence>
<dbReference type="InterPro" id="IPR028160">
    <property type="entry name" value="Slx9-like"/>
</dbReference>
<dbReference type="AlphaFoldDB" id="J3NCG2"/>
<dbReference type="PANTHER" id="PTHR31109:SF2">
    <property type="entry name" value="RIBOSOME BIOGENESIS PROTEIN SLX9 HOMOLOG"/>
    <property type="match status" value="1"/>
</dbReference>
<dbReference type="Pfam" id="PF15341">
    <property type="entry name" value="SLX9"/>
    <property type="match status" value="1"/>
</dbReference>